<dbReference type="RefSeq" id="XP_044558316.1">
    <property type="nucleotide sequence ID" value="XM_044712147.1"/>
</dbReference>
<comment type="caution">
    <text evidence="1">The sequence shown here is derived from an EMBL/GenBank/DDBJ whole genome shotgun (WGS) entry which is preliminary data.</text>
</comment>
<keyword evidence="2" id="KW-1185">Reference proteome</keyword>
<dbReference type="VEuPathDB" id="AmoebaDB:NfTy_090630"/>
<sequence>MHNISSASSSSNNLHYSGHPSVFAQTSHIHQLHIPQLISSTTHHTLLTKTIHLKSNEVVIPSRFIHKLLTGRREHISYGGHVYVKTNDETFVVSEWVSGDSSNNNLTRAGMGNTADVTSNQTQILCSIYQCLMHKQKYNCKAQIRFYPSIHTYVHVKNHCNHPMPSPQSVMTLEDEENEQVFQDISNLSSSRDEAEDSHDTMELLYSTKTLAQVYKNPYYTKTKRGTEFLKSFATVPNVLVQFASAEQFKLLEELTCRDHLYIDGPIELYTEDTRFMFVFHVRKEGSLNTVPCLYSFTNEISELGYKTLFGCVEMLIMKNYGVEEYFDHKKKRGNLQISCDFDQSMRNALKLLFKHVDLVGNKHVLASAVERFIDSHDLSGTSSSFLTSSSQPSLSMPSPPSSTPHVFKSFPDIRAGMIEDLQKLSKLTQRQEFLRKKNEFELKWSFIAGDVFMKFLREYFFGYDGELAMNQEELISLHQPLHKGMIAALNKQSQKAIYEPQYWACSFNPNICDWNVTSDHVTLHNQMFFKMFSVNELNERFTTWNELVGILKDYEFLMFKDEMEFSQNPLHVLKCLSEVVASREKKQI</sequence>
<evidence type="ECO:0000313" key="2">
    <source>
        <dbReference type="Proteomes" id="UP000444721"/>
    </source>
</evidence>
<dbReference type="VEuPathDB" id="AmoebaDB:FDP41_008307"/>
<dbReference type="VEuPathDB" id="AmoebaDB:NF0002300"/>
<dbReference type="AlphaFoldDB" id="A0A6A5B3Z1"/>
<gene>
    <name evidence="1" type="ORF">FDP41_008307</name>
</gene>
<dbReference type="OrthoDB" id="10395830at2759"/>
<dbReference type="EMBL" id="VFQX01000060">
    <property type="protein sequence ID" value="KAF0973603.1"/>
    <property type="molecule type" value="Genomic_DNA"/>
</dbReference>
<reference evidence="1 2" key="1">
    <citation type="journal article" date="2019" name="Sci. Rep.">
        <title>Nanopore sequencing improves the draft genome of the human pathogenic amoeba Naegleria fowleri.</title>
        <authorList>
            <person name="Liechti N."/>
            <person name="Schurch N."/>
            <person name="Bruggmann R."/>
            <person name="Wittwer M."/>
        </authorList>
    </citation>
    <scope>NUCLEOTIDE SEQUENCE [LARGE SCALE GENOMIC DNA]</scope>
    <source>
        <strain evidence="1 2">ATCC 30894</strain>
    </source>
</reference>
<proteinExistence type="predicted"/>
<organism evidence="1 2">
    <name type="scientific">Naegleria fowleri</name>
    <name type="common">Brain eating amoeba</name>
    <dbReference type="NCBI Taxonomy" id="5763"/>
    <lineage>
        <taxon>Eukaryota</taxon>
        <taxon>Discoba</taxon>
        <taxon>Heterolobosea</taxon>
        <taxon>Tetramitia</taxon>
        <taxon>Eutetramitia</taxon>
        <taxon>Vahlkampfiidae</taxon>
        <taxon>Naegleria</taxon>
    </lineage>
</organism>
<accession>A0A6A5B3Z1</accession>
<protein>
    <submittedName>
        <fullName evidence="1">Uncharacterized protein</fullName>
    </submittedName>
</protein>
<name>A0A6A5B3Z1_NAEFO</name>
<dbReference type="GeneID" id="68115525"/>
<dbReference type="Proteomes" id="UP000444721">
    <property type="component" value="Unassembled WGS sequence"/>
</dbReference>
<evidence type="ECO:0000313" key="1">
    <source>
        <dbReference type="EMBL" id="KAF0973603.1"/>
    </source>
</evidence>